<proteinExistence type="predicted"/>
<keyword evidence="2" id="KW-1185">Reference proteome</keyword>
<reference evidence="1 2" key="1">
    <citation type="submission" date="2021-05" db="EMBL/GenBank/DDBJ databases">
        <title>Genome Assembly of Synthetic Allotetraploid Brassica napus Reveals Homoeologous Exchanges between Subgenomes.</title>
        <authorList>
            <person name="Davis J.T."/>
        </authorList>
    </citation>
    <scope>NUCLEOTIDE SEQUENCE [LARGE SCALE GENOMIC DNA]</scope>
    <source>
        <strain evidence="2">cv. Da-Ae</strain>
        <tissue evidence="1">Seedling</tissue>
    </source>
</reference>
<dbReference type="EMBL" id="JAGKQM010000015">
    <property type="protein sequence ID" value="KAH0879809.1"/>
    <property type="molecule type" value="Genomic_DNA"/>
</dbReference>
<gene>
    <name evidence="1" type="ORF">HID58_067203</name>
</gene>
<organism evidence="1 2">
    <name type="scientific">Brassica napus</name>
    <name type="common">Rape</name>
    <dbReference type="NCBI Taxonomy" id="3708"/>
    <lineage>
        <taxon>Eukaryota</taxon>
        <taxon>Viridiplantae</taxon>
        <taxon>Streptophyta</taxon>
        <taxon>Embryophyta</taxon>
        <taxon>Tracheophyta</taxon>
        <taxon>Spermatophyta</taxon>
        <taxon>Magnoliopsida</taxon>
        <taxon>eudicotyledons</taxon>
        <taxon>Gunneridae</taxon>
        <taxon>Pentapetalae</taxon>
        <taxon>rosids</taxon>
        <taxon>malvids</taxon>
        <taxon>Brassicales</taxon>
        <taxon>Brassicaceae</taxon>
        <taxon>Brassiceae</taxon>
        <taxon>Brassica</taxon>
    </lineage>
</organism>
<name>A0ABQ7ZHV8_BRANA</name>
<sequence length="59" mass="6470">NPQNPNKMLSLSHLHPPLPSLLLKSTANNLVQSAFACREILMDQNPCKSVIFGGFYGCI</sequence>
<protein>
    <submittedName>
        <fullName evidence="1">Uncharacterized protein</fullName>
    </submittedName>
</protein>
<evidence type="ECO:0000313" key="1">
    <source>
        <dbReference type="EMBL" id="KAH0879809.1"/>
    </source>
</evidence>
<accession>A0ABQ7ZHV8</accession>
<dbReference type="Proteomes" id="UP000824890">
    <property type="component" value="Unassembled WGS sequence"/>
</dbReference>
<comment type="caution">
    <text evidence="1">The sequence shown here is derived from an EMBL/GenBank/DDBJ whole genome shotgun (WGS) entry which is preliminary data.</text>
</comment>
<feature type="non-terminal residue" evidence="1">
    <location>
        <position position="1"/>
    </location>
</feature>
<evidence type="ECO:0000313" key="2">
    <source>
        <dbReference type="Proteomes" id="UP000824890"/>
    </source>
</evidence>